<protein>
    <submittedName>
        <fullName evidence="3">DUF2993 domain-containing protein</fullName>
    </submittedName>
</protein>
<evidence type="ECO:0000256" key="1">
    <source>
        <dbReference type="SAM" id="MobiDB-lite"/>
    </source>
</evidence>
<evidence type="ECO:0000256" key="2">
    <source>
        <dbReference type="SAM" id="Phobius"/>
    </source>
</evidence>
<dbReference type="InterPro" id="IPR021373">
    <property type="entry name" value="DUF2993"/>
</dbReference>
<feature type="compositionally biased region" description="Low complexity" evidence="1">
    <location>
        <begin position="24"/>
        <end position="33"/>
    </location>
</feature>
<dbReference type="OrthoDB" id="4424949at2"/>
<comment type="caution">
    <text evidence="3">The sequence shown here is derived from an EMBL/GenBank/DDBJ whole genome shotgun (WGS) entry which is preliminary data.</text>
</comment>
<feature type="compositionally biased region" description="Gly residues" evidence="1">
    <location>
        <begin position="34"/>
        <end position="53"/>
    </location>
</feature>
<sequence length="387" mass="40397">MAIFRCKTWRGWRFCGKLVQVTNSNNTPPSSSGWPGGGSQGNQGGTGSTGGYGNHSADDQNHTLAYPSQPGQTGQPGPSGWGTPQGAGQGSPKKSGKGSGKGWKIALAVIAVIVVLLGLGEFGARTYFANQITNSVKEEAQKNGTQIESDPKVSFGSSPVLLALVTGTIGSMDLQLPSTLNISYQDADKSKPIVKGYPAVHIDAHNLKPSDNGDDMTMGEVTIDTSVPNDLMLAQAQKSTEQSTGDLGFLSGLLRVTDIQPNLERQTMEFQIGGGLATLQMKPVVSNGNLMFDMDSAQILGQNLPQQFVDQLKGSLAGTTVAAVGGLNFEKVSVTQTGLEVTLHGTNVDMNEVGKAFDEQAGNQPAQRAQSTPTPNPYDQSGAVGSS</sequence>
<dbReference type="Pfam" id="PF11209">
    <property type="entry name" value="LmeA"/>
    <property type="match status" value="1"/>
</dbReference>
<keyword evidence="2" id="KW-1133">Transmembrane helix</keyword>
<organism evidence="3 4">
    <name type="scientific">Corynebacterium falsenii</name>
    <dbReference type="NCBI Taxonomy" id="108486"/>
    <lineage>
        <taxon>Bacteria</taxon>
        <taxon>Bacillati</taxon>
        <taxon>Actinomycetota</taxon>
        <taxon>Actinomycetes</taxon>
        <taxon>Mycobacteriales</taxon>
        <taxon>Corynebacteriaceae</taxon>
        <taxon>Corynebacterium</taxon>
    </lineage>
</organism>
<proteinExistence type="predicted"/>
<feature type="compositionally biased region" description="Low complexity" evidence="1">
    <location>
        <begin position="67"/>
        <end position="76"/>
    </location>
</feature>
<dbReference type="STRING" id="1451189.CFAL_10710"/>
<feature type="transmembrane region" description="Helical" evidence="2">
    <location>
        <begin position="103"/>
        <end position="124"/>
    </location>
</feature>
<evidence type="ECO:0000313" key="3">
    <source>
        <dbReference type="EMBL" id="RIX33694.1"/>
    </source>
</evidence>
<keyword evidence="4" id="KW-1185">Reference proteome</keyword>
<dbReference type="EMBL" id="QXJK01000013">
    <property type="protein sequence ID" value="RIX33694.1"/>
    <property type="molecule type" value="Genomic_DNA"/>
</dbReference>
<evidence type="ECO:0000313" key="4">
    <source>
        <dbReference type="Proteomes" id="UP000285278"/>
    </source>
</evidence>
<dbReference type="Proteomes" id="UP000285278">
    <property type="component" value="Unassembled WGS sequence"/>
</dbReference>
<feature type="region of interest" description="Disordered" evidence="1">
    <location>
        <begin position="358"/>
        <end position="387"/>
    </location>
</feature>
<name>A0A418Q575_9CORY</name>
<keyword evidence="2" id="KW-0472">Membrane</keyword>
<feature type="compositionally biased region" description="Polar residues" evidence="1">
    <location>
        <begin position="361"/>
        <end position="387"/>
    </location>
</feature>
<dbReference type="AlphaFoldDB" id="A0A418Q575"/>
<gene>
    <name evidence="3" type="ORF">D3M95_09940</name>
</gene>
<accession>A0A418Q575</accession>
<keyword evidence="2" id="KW-0812">Transmembrane</keyword>
<reference evidence="3 4" key="1">
    <citation type="submission" date="2018-09" db="EMBL/GenBank/DDBJ databases">
        <title>Optimization and identification of Corynebacterium falsenii FN1-14 from fish paste.</title>
        <authorList>
            <person name="Daroonpunt R."/>
            <person name="Tanasupawat S."/>
        </authorList>
    </citation>
    <scope>NUCLEOTIDE SEQUENCE [LARGE SCALE GENOMIC DNA]</scope>
    <source>
        <strain evidence="3 4">FN1-14</strain>
    </source>
</reference>
<feature type="region of interest" description="Disordered" evidence="1">
    <location>
        <begin position="24"/>
        <end position="98"/>
    </location>
</feature>
<feature type="compositionally biased region" description="Gly residues" evidence="1">
    <location>
        <begin position="77"/>
        <end position="89"/>
    </location>
</feature>